<sequence length="283" mass="30983">MRSHRGKPTDEEEETMELLTHSRLRNRSSLSKSDLDKPSTIIPTSPPMVKSMLFGGTPIGMVGLLFAAGLTAEIHHFFLIFLQGRDAQGQFRIKKSSNALSTIVQWLCAGSISISLTQIRQTVKPFVRIARSYQDSTSRLVLADISHHCYLHTIQALTLVSILAPNALEVRSASPRNDIISVPTISFDNRDGWTTVTVAWERVLSRSFQSDTLIGWNAPAGCGSACNYTIEYAAPALRCFDISQEEILDDGDGSSGPSNPSAVLQSKYNTTDTAVYNATSQTD</sequence>
<comment type="caution">
    <text evidence="3">The sequence shown here is derived from an EMBL/GenBank/DDBJ whole genome shotgun (WGS) entry which is preliminary data.</text>
</comment>
<dbReference type="EMBL" id="JAUEPS010000122">
    <property type="protein sequence ID" value="KAK0436790.1"/>
    <property type="molecule type" value="Genomic_DNA"/>
</dbReference>
<reference evidence="3" key="1">
    <citation type="submission" date="2023-06" db="EMBL/GenBank/DDBJ databases">
        <authorList>
            <consortium name="Lawrence Berkeley National Laboratory"/>
            <person name="Ahrendt S."/>
            <person name="Sahu N."/>
            <person name="Indic B."/>
            <person name="Wong-Bajracharya J."/>
            <person name="Merenyi Z."/>
            <person name="Ke H.-M."/>
            <person name="Monk M."/>
            <person name="Kocsube S."/>
            <person name="Drula E."/>
            <person name="Lipzen A."/>
            <person name="Balint B."/>
            <person name="Henrissat B."/>
            <person name="Andreopoulos B."/>
            <person name="Martin F.M."/>
            <person name="Harder C.B."/>
            <person name="Rigling D."/>
            <person name="Ford K.L."/>
            <person name="Foster G.D."/>
            <person name="Pangilinan J."/>
            <person name="Papanicolaou A."/>
            <person name="Barry K."/>
            <person name="LaButti K."/>
            <person name="Viragh M."/>
            <person name="Koriabine M."/>
            <person name="Yan M."/>
            <person name="Riley R."/>
            <person name="Champramary S."/>
            <person name="Plett K.L."/>
            <person name="Tsai I.J."/>
            <person name="Slot J."/>
            <person name="Sipos G."/>
            <person name="Plett J."/>
            <person name="Nagy L.G."/>
            <person name="Grigoriev I.V."/>
        </authorList>
    </citation>
    <scope>NUCLEOTIDE SEQUENCE</scope>
    <source>
        <strain evidence="3">CCBAS 213</strain>
    </source>
</reference>
<feature type="compositionally biased region" description="Low complexity" evidence="1">
    <location>
        <begin position="17"/>
        <end position="32"/>
    </location>
</feature>
<gene>
    <name evidence="3" type="ORF">EV420DRAFT_1487406</name>
</gene>
<dbReference type="Proteomes" id="UP001175211">
    <property type="component" value="Unassembled WGS sequence"/>
</dbReference>
<keyword evidence="2" id="KW-0812">Transmembrane</keyword>
<evidence type="ECO:0000256" key="1">
    <source>
        <dbReference type="SAM" id="MobiDB-lite"/>
    </source>
</evidence>
<feature type="transmembrane region" description="Helical" evidence="2">
    <location>
        <begin position="59"/>
        <end position="82"/>
    </location>
</feature>
<feature type="region of interest" description="Disordered" evidence="1">
    <location>
        <begin position="1"/>
        <end position="43"/>
    </location>
</feature>
<keyword evidence="2" id="KW-0472">Membrane</keyword>
<name>A0AA39MKI5_ARMTA</name>
<feature type="non-terminal residue" evidence="3">
    <location>
        <position position="1"/>
    </location>
</feature>
<evidence type="ECO:0000313" key="4">
    <source>
        <dbReference type="Proteomes" id="UP001175211"/>
    </source>
</evidence>
<evidence type="ECO:0000256" key="2">
    <source>
        <dbReference type="SAM" id="Phobius"/>
    </source>
</evidence>
<dbReference type="RefSeq" id="XP_060322350.1">
    <property type="nucleotide sequence ID" value="XM_060470516.1"/>
</dbReference>
<keyword evidence="4" id="KW-1185">Reference proteome</keyword>
<evidence type="ECO:0000313" key="3">
    <source>
        <dbReference type="EMBL" id="KAK0436790.1"/>
    </source>
</evidence>
<proteinExistence type="predicted"/>
<protein>
    <submittedName>
        <fullName evidence="3">Uncharacterized protein</fullName>
    </submittedName>
</protein>
<keyword evidence="2" id="KW-1133">Transmembrane helix</keyword>
<organism evidence="3 4">
    <name type="scientific">Armillaria tabescens</name>
    <name type="common">Ringless honey mushroom</name>
    <name type="synonym">Agaricus tabescens</name>
    <dbReference type="NCBI Taxonomy" id="1929756"/>
    <lineage>
        <taxon>Eukaryota</taxon>
        <taxon>Fungi</taxon>
        <taxon>Dikarya</taxon>
        <taxon>Basidiomycota</taxon>
        <taxon>Agaricomycotina</taxon>
        <taxon>Agaricomycetes</taxon>
        <taxon>Agaricomycetidae</taxon>
        <taxon>Agaricales</taxon>
        <taxon>Marasmiineae</taxon>
        <taxon>Physalacriaceae</taxon>
        <taxon>Desarmillaria</taxon>
    </lineage>
</organism>
<dbReference type="AlphaFoldDB" id="A0AA39MKI5"/>
<dbReference type="GeneID" id="85354064"/>
<accession>A0AA39MKI5</accession>